<name>A0ABX8BSE5_9ACTN</name>
<evidence type="ECO:0000313" key="2">
    <source>
        <dbReference type="Proteomes" id="UP000676079"/>
    </source>
</evidence>
<gene>
    <name evidence="1" type="ORF">KGD84_07635</name>
</gene>
<keyword evidence="2" id="KW-1185">Reference proteome</keyword>
<dbReference type="RefSeq" id="WP_220559562.1">
    <property type="nucleotide sequence ID" value="NZ_CP074133.1"/>
</dbReference>
<dbReference type="Proteomes" id="UP000676079">
    <property type="component" value="Chromosome"/>
</dbReference>
<organism evidence="1 2">
    <name type="scientific">Nocardiopsis changdeensis</name>
    <dbReference type="NCBI Taxonomy" id="2831969"/>
    <lineage>
        <taxon>Bacteria</taxon>
        <taxon>Bacillati</taxon>
        <taxon>Actinomycetota</taxon>
        <taxon>Actinomycetes</taxon>
        <taxon>Streptosporangiales</taxon>
        <taxon>Nocardiopsidaceae</taxon>
        <taxon>Nocardiopsis</taxon>
    </lineage>
</organism>
<reference evidence="1 2" key="1">
    <citation type="submission" date="2021-05" db="EMBL/GenBank/DDBJ databases">
        <title>Direct Submission.</title>
        <authorList>
            <person name="Li K."/>
            <person name="Gao J."/>
        </authorList>
    </citation>
    <scope>NUCLEOTIDE SEQUENCE [LARGE SCALE GENOMIC DNA]</scope>
    <source>
        <strain evidence="1 2">Mg02</strain>
    </source>
</reference>
<accession>A0ABX8BSE5</accession>
<evidence type="ECO:0000313" key="1">
    <source>
        <dbReference type="EMBL" id="QUX24164.1"/>
    </source>
</evidence>
<protein>
    <submittedName>
        <fullName evidence="1">Uncharacterized protein</fullName>
    </submittedName>
</protein>
<sequence length="225" mass="25424">MYDKAPEVAISDWFTHARITSGMLRTLDRIGPGGVIIADLYRRDFRATHARTLDPGRMHTYLIVYGHHDLTHDLPAFRRDYGDRFWEELVAAVDCTAFDCMDDQLDDIAATGLVVTRMRQHMHKLGFDLTSVPRYRDHNAAEAGGAVFIRRVVTDRYAYRAAPHITVTVKSPVDERTGGMALVKISDSDRHVTGWPALMRTQFSSGPCAHRVHRAVQAHLARTRA</sequence>
<proteinExistence type="predicted"/>
<dbReference type="EMBL" id="CP074133">
    <property type="protein sequence ID" value="QUX24164.1"/>
    <property type="molecule type" value="Genomic_DNA"/>
</dbReference>